<gene>
    <name evidence="2" type="ORF">CTER_2742</name>
</gene>
<dbReference type="InterPro" id="IPR050490">
    <property type="entry name" value="Bact_solute-bd_prot1"/>
</dbReference>
<dbReference type="EMBL" id="AORV01000038">
    <property type="protein sequence ID" value="EMS71388.1"/>
    <property type="molecule type" value="Genomic_DNA"/>
</dbReference>
<sequence>MRKALSFFLVIVICMSLFAGCGSSEENSAGTTSSAGTAGATDAAAVSTSGSDQVWSGDAVSLKMMVFPATENYQKINDQFLAANPEIDKKVDINVELGGSGDGDVATKLRLLLASRQELPNLIRLNYTQLPEFAEAGVLEPVKDYIAPYEDNIIDAAKSVMKYNDEYFAFPREIKPKVWFYRADIFKECGIDPYQVKTIDDYIAAGKKIQEKYPKACMENYNAPSQAYDLMMMMSGTENGRFCDKDGNYNFADNADVKLTFERIKKIKESGVNSSVMEWSADWAPAFSSGEIVSQLMGGWFKTDFMNFKLEDQKGKWAIAPWPEEIRQGSDAGGAIWVIPAESKNKEVSGSYISKLCFDNDAAKIVYDVTGIIPALKSAQEDPYFNAPHAYYASSLGPVNFEAMSYLKVYPYTPASSQEITIATQYLDEYIRGKMTVDEALKAAQADMISQIGNPYKK</sequence>
<dbReference type="PROSITE" id="PS51257">
    <property type="entry name" value="PROKAR_LIPOPROTEIN"/>
    <property type="match status" value="1"/>
</dbReference>
<dbReference type="SUPFAM" id="SSF53850">
    <property type="entry name" value="Periplasmic binding protein-like II"/>
    <property type="match status" value="1"/>
</dbReference>
<keyword evidence="3" id="KW-1185">Reference proteome</keyword>
<dbReference type="eggNOG" id="COG1653">
    <property type="taxonomic scope" value="Bacteria"/>
</dbReference>
<dbReference type="InterPro" id="IPR006059">
    <property type="entry name" value="SBP"/>
</dbReference>
<feature type="chain" id="PRO_5039470020" evidence="1">
    <location>
        <begin position="20"/>
        <end position="458"/>
    </location>
</feature>
<dbReference type="AlphaFoldDB" id="S0FSD6"/>
<proteinExistence type="predicted"/>
<evidence type="ECO:0000313" key="3">
    <source>
        <dbReference type="Proteomes" id="UP000014155"/>
    </source>
</evidence>
<organism evidence="2 3">
    <name type="scientific">Ruminiclostridium cellobioparum subsp. termitidis CT1112</name>
    <dbReference type="NCBI Taxonomy" id="1195236"/>
    <lineage>
        <taxon>Bacteria</taxon>
        <taxon>Bacillati</taxon>
        <taxon>Bacillota</taxon>
        <taxon>Clostridia</taxon>
        <taxon>Eubacteriales</taxon>
        <taxon>Oscillospiraceae</taxon>
        <taxon>Ruminiclostridium</taxon>
    </lineage>
</organism>
<dbReference type="Gene3D" id="3.40.190.10">
    <property type="entry name" value="Periplasmic binding protein-like II"/>
    <property type="match status" value="1"/>
</dbReference>
<evidence type="ECO:0000313" key="2">
    <source>
        <dbReference type="EMBL" id="EMS71388.1"/>
    </source>
</evidence>
<dbReference type="PANTHER" id="PTHR43649">
    <property type="entry name" value="ARABINOSE-BINDING PROTEIN-RELATED"/>
    <property type="match status" value="1"/>
</dbReference>
<dbReference type="PATRIC" id="fig|1195236.3.peg.3063"/>
<evidence type="ECO:0000256" key="1">
    <source>
        <dbReference type="SAM" id="SignalP"/>
    </source>
</evidence>
<dbReference type="Proteomes" id="UP000014155">
    <property type="component" value="Unassembled WGS sequence"/>
</dbReference>
<keyword evidence="1" id="KW-0732">Signal</keyword>
<protein>
    <submittedName>
        <fullName evidence="2">ABC-type sugar transport system, periplasmic component</fullName>
    </submittedName>
</protein>
<dbReference type="Pfam" id="PF13416">
    <property type="entry name" value="SBP_bac_8"/>
    <property type="match status" value="1"/>
</dbReference>
<name>S0FSD6_RUMCE</name>
<comment type="caution">
    <text evidence="2">The sequence shown here is derived from an EMBL/GenBank/DDBJ whole genome shotgun (WGS) entry which is preliminary data.</text>
</comment>
<keyword evidence="2" id="KW-0762">Sugar transport</keyword>
<feature type="signal peptide" evidence="1">
    <location>
        <begin position="1"/>
        <end position="19"/>
    </location>
</feature>
<dbReference type="PANTHER" id="PTHR43649:SF32">
    <property type="entry name" value="SUGAR BINDING SECRETED PROTEIN"/>
    <property type="match status" value="1"/>
</dbReference>
<dbReference type="RefSeq" id="WP_004626471.1">
    <property type="nucleotide sequence ID" value="NZ_AORV01000038.1"/>
</dbReference>
<reference evidence="2 3" key="1">
    <citation type="journal article" date="2013" name="Genome Announc.">
        <title>Draft Genome Sequence of the Cellulolytic, Mesophilic, Anaerobic Bacterium Clostridium termitidis Strain CT1112 (DSM 5398).</title>
        <authorList>
            <person name="Lal S."/>
            <person name="Ramachandran U."/>
            <person name="Zhang X."/>
            <person name="Munir R."/>
            <person name="Sparling R."/>
            <person name="Levin D.B."/>
        </authorList>
    </citation>
    <scope>NUCLEOTIDE SEQUENCE [LARGE SCALE GENOMIC DNA]</scope>
    <source>
        <strain evidence="2 3">CT1112</strain>
    </source>
</reference>
<dbReference type="STRING" id="1195236.CTER_2742"/>
<keyword evidence="2" id="KW-0813">Transport</keyword>
<accession>S0FSD6</accession>